<name>A0A376VC39_ECOLX</name>
<keyword evidence="1" id="KW-0328">Glycosyltransferase</keyword>
<dbReference type="GO" id="GO:0004645">
    <property type="term" value="F:1,4-alpha-oligoglucan phosphorylase activity"/>
    <property type="evidence" value="ECO:0007669"/>
    <property type="project" value="UniProtKB-EC"/>
</dbReference>
<dbReference type="Proteomes" id="UP000254495">
    <property type="component" value="Unassembled WGS sequence"/>
</dbReference>
<dbReference type="EC" id="2.4.1.1" evidence="1"/>
<organism evidence="1 2">
    <name type="scientific">Escherichia coli</name>
    <dbReference type="NCBI Taxonomy" id="562"/>
    <lineage>
        <taxon>Bacteria</taxon>
        <taxon>Pseudomonadati</taxon>
        <taxon>Pseudomonadota</taxon>
        <taxon>Gammaproteobacteria</taxon>
        <taxon>Enterobacterales</taxon>
        <taxon>Enterobacteriaceae</taxon>
        <taxon>Escherichia</taxon>
    </lineage>
</organism>
<sequence length="37" mass="4136">MNAPFTYSSPTLSVEALKHSIALQADVYDWKGPGRRQ</sequence>
<protein>
    <submittedName>
        <fullName evidence="1">Glycogen phosphorylase</fullName>
        <ecNumber evidence="1">2.4.1.1</ecNumber>
    </submittedName>
</protein>
<keyword evidence="1" id="KW-0808">Transferase</keyword>
<proteinExistence type="predicted"/>
<evidence type="ECO:0000313" key="1">
    <source>
        <dbReference type="EMBL" id="STJ08857.1"/>
    </source>
</evidence>
<accession>A0A376VC39</accession>
<reference evidence="1 2" key="1">
    <citation type="submission" date="2018-06" db="EMBL/GenBank/DDBJ databases">
        <authorList>
            <consortium name="Pathogen Informatics"/>
            <person name="Doyle S."/>
        </authorList>
    </citation>
    <scope>NUCLEOTIDE SEQUENCE [LARGE SCALE GENOMIC DNA]</scope>
    <source>
        <strain evidence="1 2">NCTC9077</strain>
    </source>
</reference>
<gene>
    <name evidence="1" type="primary">glgP_1</name>
    <name evidence="1" type="ORF">NCTC9077_00457</name>
</gene>
<dbReference type="AlphaFoldDB" id="A0A376VC39"/>
<evidence type="ECO:0000313" key="2">
    <source>
        <dbReference type="Proteomes" id="UP000254495"/>
    </source>
</evidence>
<dbReference type="EMBL" id="UGCU01000001">
    <property type="protein sequence ID" value="STJ08857.1"/>
    <property type="molecule type" value="Genomic_DNA"/>
</dbReference>